<evidence type="ECO:0000256" key="1">
    <source>
        <dbReference type="ARBA" id="ARBA00002562"/>
    </source>
</evidence>
<reference evidence="3 4" key="1">
    <citation type="journal article" name="Nat. Commun.">
        <title>Undinarchaeota illuminate DPANN phylogeny and the impact of gene transfer on archaeal evolution.</title>
        <authorList>
            <person name="Dombrowski N."/>
            <person name="Williams T.A."/>
            <person name="Sun J."/>
            <person name="Woodcroft B.J."/>
            <person name="Lee J.H."/>
            <person name="Minh B.Q."/>
            <person name="Rinke C."/>
            <person name="Spang A."/>
        </authorList>
    </citation>
    <scope>NUCLEOTIDE SEQUENCE [LARGE SCALE GENOMIC DNA]</scope>
    <source>
        <strain evidence="3">MAG_bin1129</strain>
    </source>
</reference>
<evidence type="ECO:0000256" key="2">
    <source>
        <dbReference type="ARBA" id="ARBA00023125"/>
    </source>
</evidence>
<proteinExistence type="predicted"/>
<dbReference type="InterPro" id="IPR036620">
    <property type="entry name" value="MC1_sf"/>
</dbReference>
<dbReference type="EMBL" id="DVAB01000023">
    <property type="protein sequence ID" value="HIK00372.1"/>
    <property type="molecule type" value="Genomic_DNA"/>
</dbReference>
<comment type="function">
    <text evidence="1">Protects DNA against thermal denaturation and modulates transcription.</text>
</comment>
<evidence type="ECO:0000313" key="4">
    <source>
        <dbReference type="Proteomes" id="UP000646946"/>
    </source>
</evidence>
<keyword evidence="4" id="KW-1185">Reference proteome</keyword>
<keyword evidence="2" id="KW-0238">DNA-binding</keyword>
<sequence length="101" mass="11736">MVKKFYIIRSGKNPKNSKDTEHVFTGASPRQAALKAAKRGYTNFMFRERGRRNSDGTVTIHVFKGSWKLVKYPRENKPSWLPDKIRMPVVKKVQTARVEEI</sequence>
<dbReference type="SUPFAM" id="SSF102875">
    <property type="entry name" value="Chromosomal protein MC1"/>
    <property type="match status" value="1"/>
</dbReference>
<dbReference type="AlphaFoldDB" id="A0A832V3L2"/>
<dbReference type="InterPro" id="IPR008674">
    <property type="entry name" value="MC1"/>
</dbReference>
<dbReference type="Proteomes" id="UP000646946">
    <property type="component" value="Unassembled WGS sequence"/>
</dbReference>
<accession>A0A832V3L2</accession>
<dbReference type="Gene3D" id="3.10.470.10">
    <property type="entry name" value="Chromosomal protein MC1"/>
    <property type="match status" value="1"/>
</dbReference>
<dbReference type="Pfam" id="PF05854">
    <property type="entry name" value="MC1"/>
    <property type="match status" value="1"/>
</dbReference>
<gene>
    <name evidence="3" type="ORF">H1016_02410</name>
</gene>
<protein>
    <submittedName>
        <fullName evidence="3">Chromosomal protein MC1</fullName>
    </submittedName>
</protein>
<organism evidence="3 4">
    <name type="scientific">Candidatus Naiadarchaeum limnaeum</name>
    <dbReference type="NCBI Taxonomy" id="2756139"/>
    <lineage>
        <taxon>Archaea</taxon>
        <taxon>Candidatus Undinarchaeota</taxon>
        <taxon>Candidatus Undinarchaeia</taxon>
        <taxon>Candidatus Naiadarchaeales</taxon>
        <taxon>Candidatus Naiadarchaeaceae</taxon>
        <taxon>Candidatus Naiadarchaeum</taxon>
    </lineage>
</organism>
<comment type="caution">
    <text evidence="3">The sequence shown here is derived from an EMBL/GenBank/DDBJ whole genome shotgun (WGS) entry which is preliminary data.</text>
</comment>
<name>A0A832V3L2_9ARCH</name>
<evidence type="ECO:0000313" key="3">
    <source>
        <dbReference type="EMBL" id="HIK00372.1"/>
    </source>
</evidence>
<dbReference type="GO" id="GO:0042262">
    <property type="term" value="P:DNA protection"/>
    <property type="evidence" value="ECO:0007669"/>
    <property type="project" value="InterPro"/>
</dbReference>